<reference evidence="1 2" key="2">
    <citation type="journal article" date="2017" name="Genome Announc.">
        <title>Draft genome sequence of Aquitalea magnusonii strain H3, a plant growth-promoting bacterium of duckweed Lemna minor.</title>
        <authorList>
            <person name="Ishizawa H."/>
            <person name="Kuroda M."/>
            <person name="Ike M."/>
        </authorList>
    </citation>
    <scope>NUCLEOTIDE SEQUENCE [LARGE SCALE GENOMIC DNA]</scope>
    <source>
        <strain evidence="1 2">H3</strain>
    </source>
</reference>
<reference evidence="2" key="1">
    <citation type="journal article" date="2017" name="Biotechnol. Biofuels">
        <title>Evaluation of environmental bacterial communities as a factor affecting the growth of duckweed Lemna minor.</title>
        <authorList>
            <person name="Ishizawa H."/>
            <person name="Kuroda M."/>
            <person name="Morikawa M."/>
            <person name="Ike M."/>
        </authorList>
    </citation>
    <scope>NUCLEOTIDE SEQUENCE [LARGE SCALE GENOMIC DNA]</scope>
    <source>
        <strain evidence="2">H3</strain>
    </source>
</reference>
<evidence type="ECO:0000313" key="1">
    <source>
        <dbReference type="EMBL" id="BBF85686.1"/>
    </source>
</evidence>
<reference evidence="2" key="3">
    <citation type="journal article" date="2017" name="Plant Physiol. Biochem.">
        <title>Differential oxidative and antioxidative response of duckweed Lemna minor toward plant growth promoting/inhibiting bacteria.</title>
        <authorList>
            <person name="Ishizawa H."/>
            <person name="Kuroda M."/>
            <person name="Morikawa M."/>
            <person name="Ike M."/>
        </authorList>
    </citation>
    <scope>NUCLEOTIDE SEQUENCE [LARGE SCALE GENOMIC DNA]</scope>
    <source>
        <strain evidence="2">H3</strain>
    </source>
</reference>
<proteinExistence type="predicted"/>
<gene>
    <name evidence="1" type="ORF">DLM_2070</name>
</gene>
<protein>
    <submittedName>
        <fullName evidence="1">Uncharacterized protein</fullName>
    </submittedName>
</protein>
<dbReference type="EMBL" id="AP018823">
    <property type="protein sequence ID" value="BBF85686.1"/>
    <property type="molecule type" value="Genomic_DNA"/>
</dbReference>
<dbReference type="Proteomes" id="UP000198290">
    <property type="component" value="Chromosome"/>
</dbReference>
<name>A0A3G9GJW8_9NEIS</name>
<evidence type="ECO:0000313" key="2">
    <source>
        <dbReference type="Proteomes" id="UP000198290"/>
    </source>
</evidence>
<dbReference type="KEGG" id="amah:DLM_2070"/>
<sequence length="47" mass="5021">MVIQCCLTIGRIHGVAPDVGLFAVPRPSLCRFGCRTGQPRSLQLGVP</sequence>
<organism evidence="1 2">
    <name type="scientific">Aquitalea magnusonii</name>
    <dbReference type="NCBI Taxonomy" id="332411"/>
    <lineage>
        <taxon>Bacteria</taxon>
        <taxon>Pseudomonadati</taxon>
        <taxon>Pseudomonadota</taxon>
        <taxon>Betaproteobacteria</taxon>
        <taxon>Neisseriales</taxon>
        <taxon>Chromobacteriaceae</taxon>
        <taxon>Aquitalea</taxon>
    </lineage>
</organism>
<dbReference type="AlphaFoldDB" id="A0A3G9GJW8"/>
<accession>A0A3G9GJW8</accession>
<keyword evidence="2" id="KW-1185">Reference proteome</keyword>